<organism evidence="8 9">
    <name type="scientific">Candidatus Riesia pediculischaeffi</name>
    <dbReference type="NCBI Taxonomy" id="428411"/>
    <lineage>
        <taxon>Bacteria</taxon>
        <taxon>Pseudomonadati</taxon>
        <taxon>Pseudomonadota</taxon>
        <taxon>Gammaproteobacteria</taxon>
        <taxon>Enterobacterales</taxon>
        <taxon>Enterobacteriaceae</taxon>
        <taxon>Candidatus Riesia</taxon>
    </lineage>
</organism>
<dbReference type="GO" id="GO:0032153">
    <property type="term" value="C:cell division site"/>
    <property type="evidence" value="ECO:0007669"/>
    <property type="project" value="UniProtKB-UniRule"/>
</dbReference>
<dbReference type="PANTHER" id="PTHR32432">
    <property type="entry name" value="CELL DIVISION PROTEIN FTSA-RELATED"/>
    <property type="match status" value="1"/>
</dbReference>
<dbReference type="SUPFAM" id="SSF53067">
    <property type="entry name" value="Actin-like ATPase domain"/>
    <property type="match status" value="2"/>
</dbReference>
<dbReference type="InterPro" id="IPR043129">
    <property type="entry name" value="ATPase_NBD"/>
</dbReference>
<dbReference type="InterPro" id="IPR050696">
    <property type="entry name" value="FtsA/MreB"/>
</dbReference>
<dbReference type="EMBL" id="CP012839">
    <property type="protein sequence ID" value="ARC53192.1"/>
    <property type="molecule type" value="Genomic_DNA"/>
</dbReference>
<dbReference type="GO" id="GO:0043093">
    <property type="term" value="P:FtsZ-dependent cytokinesis"/>
    <property type="evidence" value="ECO:0007669"/>
    <property type="project" value="UniProtKB-UniRule"/>
</dbReference>
<comment type="similarity">
    <text evidence="5 6">Belongs to the FtsA/MreB family.</text>
</comment>
<protein>
    <recommendedName>
        <fullName evidence="5 6">Cell division protein FtsA</fullName>
    </recommendedName>
</protein>
<evidence type="ECO:0000256" key="4">
    <source>
        <dbReference type="ARBA" id="ARBA00023306"/>
    </source>
</evidence>
<dbReference type="PANTHER" id="PTHR32432:SF4">
    <property type="entry name" value="CELL DIVISION PROTEIN FTSA"/>
    <property type="match status" value="1"/>
</dbReference>
<evidence type="ECO:0000259" key="7">
    <source>
        <dbReference type="SMART" id="SM00842"/>
    </source>
</evidence>
<evidence type="ECO:0000256" key="1">
    <source>
        <dbReference type="ARBA" id="ARBA00022475"/>
    </source>
</evidence>
<dbReference type="Proteomes" id="UP000242793">
    <property type="component" value="Chromosome"/>
</dbReference>
<comment type="function">
    <text evidence="5 6">Cell division protein that is involved in the assembly of the Z ring. May serve as a membrane anchor for the Z ring.</text>
</comment>
<dbReference type="KEGG" id="rped:AOQ87_00545"/>
<dbReference type="Gene3D" id="3.30.1490.110">
    <property type="match status" value="1"/>
</dbReference>
<dbReference type="Gene3D" id="3.30.420.40">
    <property type="match status" value="1"/>
</dbReference>
<dbReference type="SMART" id="SM00842">
    <property type="entry name" value="FtsA"/>
    <property type="match status" value="1"/>
</dbReference>
<accession>A0A1V0HKC4</accession>
<comment type="subcellular location">
    <subcellularLocation>
        <location evidence="5">Cell membrane</location>
        <topology evidence="5">Peripheral membrane protein</topology>
        <orientation evidence="5">Cytoplasmic side</orientation>
    </subcellularLocation>
    <text evidence="5">Localizes to the Z ring in an FtsZ-dependent manner. Targeted to the membrane through a conserved C-terminal amphipathic helix.</text>
</comment>
<evidence type="ECO:0000313" key="9">
    <source>
        <dbReference type="Proteomes" id="UP000242793"/>
    </source>
</evidence>
<proteinExistence type="inferred from homology"/>
<dbReference type="InterPro" id="IPR003494">
    <property type="entry name" value="SHS2_FtsA"/>
</dbReference>
<evidence type="ECO:0000256" key="2">
    <source>
        <dbReference type="ARBA" id="ARBA00022618"/>
    </source>
</evidence>
<dbReference type="Pfam" id="PF02491">
    <property type="entry name" value="SHS2_FTSA"/>
    <property type="match status" value="1"/>
</dbReference>
<evidence type="ECO:0000313" key="8">
    <source>
        <dbReference type="EMBL" id="ARC53192.1"/>
    </source>
</evidence>
<reference evidence="8 9" key="1">
    <citation type="submission" date="2015-10" db="EMBL/GenBank/DDBJ databases">
        <title>Survey of human and primate louse endosymbionts.</title>
        <authorList>
            <person name="Boyd B.M."/>
        </authorList>
    </citation>
    <scope>NUCLEOTIDE SEQUENCE [LARGE SCALE GENOMIC DNA]</scope>
    <source>
        <strain evidence="8 9">PTSK</strain>
    </source>
</reference>
<gene>
    <name evidence="5 8" type="primary">ftsA</name>
    <name evidence="8" type="ORF">AOQ87_00545</name>
</gene>
<dbReference type="HAMAP" id="MF_02033">
    <property type="entry name" value="FtsA"/>
    <property type="match status" value="1"/>
</dbReference>
<keyword evidence="2 5" id="KW-0132">Cell division</keyword>
<keyword evidence="3 5" id="KW-0472">Membrane</keyword>
<comment type="subunit">
    <text evidence="5">Self-interacts. Interacts with FtsZ.</text>
</comment>
<dbReference type="AlphaFoldDB" id="A0A1V0HKC4"/>
<feature type="domain" description="SHS2" evidence="7">
    <location>
        <begin position="10"/>
        <end position="198"/>
    </location>
</feature>
<name>A0A1V0HKC4_9ENTR</name>
<dbReference type="CDD" id="cd24048">
    <property type="entry name" value="ASKHA_NBD_FtsA"/>
    <property type="match status" value="1"/>
</dbReference>
<evidence type="ECO:0000256" key="5">
    <source>
        <dbReference type="HAMAP-Rule" id="MF_02033"/>
    </source>
</evidence>
<dbReference type="RefSeq" id="WP_080626473.1">
    <property type="nucleotide sequence ID" value="NZ_CP012839.1"/>
</dbReference>
<keyword evidence="4 5" id="KW-0131">Cell cycle</keyword>
<dbReference type="PIRSF" id="PIRSF003101">
    <property type="entry name" value="FtsA"/>
    <property type="match status" value="1"/>
</dbReference>
<evidence type="ECO:0000256" key="6">
    <source>
        <dbReference type="PIRNR" id="PIRNR003101"/>
    </source>
</evidence>
<keyword evidence="1 5" id="KW-1003">Cell membrane</keyword>
<keyword evidence="9" id="KW-1185">Reference proteome</keyword>
<dbReference type="NCBIfam" id="TIGR01174">
    <property type="entry name" value="ftsA"/>
    <property type="match status" value="1"/>
</dbReference>
<dbReference type="NCBIfam" id="NF007009">
    <property type="entry name" value="PRK09472.1"/>
    <property type="match status" value="1"/>
</dbReference>
<dbReference type="FunFam" id="3.30.1490.110:FF:000001">
    <property type="entry name" value="Cell division protein FtsA"/>
    <property type="match status" value="1"/>
</dbReference>
<sequence length="423" mass="47074">MAKISEKKLIVGLEIGTYKVSSIVGEILQDGTINVIGVGHVQSQGMNKGHINNLESVVRCVRQVIEQAEIMADCQISSVYLALSGKHINCQNEIIGIVPILSKEEVTQEDVNNVVHTAKSVRIRDKYEILHVIPQEYSIDHQDGIRNPIGLSGVRIQASVHIITCHGDMAKNLIKAVERCGIKVDQLIFSGLASSYSVLTDEERELGVCMIDIGGGTMDVAIYSEGSLRHTKVIPYAGNIVTSDIAYIFGTLMHDAEIMKKKYGCAYSDLVDREEKVEIPENISGKSTKVLKRYSLSKVIEPRYMELLGLVNSEILWLQNQFRPHSNKRNIIKSGIVLTGGGSKIEGIVECAKKVFNTTQVRIGKPLNVTGSIKYAEESNYSTVIGLLHYGKYIFLRNESRSTKKNLVNTWFNKLINWIKKEI</sequence>
<dbReference type="InterPro" id="IPR020823">
    <property type="entry name" value="Cell_div_FtsA"/>
</dbReference>
<dbReference type="GO" id="GO:0009898">
    <property type="term" value="C:cytoplasmic side of plasma membrane"/>
    <property type="evidence" value="ECO:0007669"/>
    <property type="project" value="UniProtKB-UniRule"/>
</dbReference>
<dbReference type="STRING" id="428411.AOQ87_00545"/>
<dbReference type="Pfam" id="PF14450">
    <property type="entry name" value="FtsA"/>
    <property type="match status" value="1"/>
</dbReference>
<evidence type="ECO:0000256" key="3">
    <source>
        <dbReference type="ARBA" id="ARBA00023136"/>
    </source>
</evidence>